<dbReference type="PIRSF" id="PIRSF006247">
    <property type="entry name" value="TrkH"/>
    <property type="match status" value="1"/>
</dbReference>
<evidence type="ECO:0000256" key="13">
    <source>
        <dbReference type="SAM" id="Phobius"/>
    </source>
</evidence>
<evidence type="ECO:0000256" key="10">
    <source>
        <dbReference type="ARBA" id="ARBA00023065"/>
    </source>
</evidence>
<feature type="binding site" evidence="12">
    <location>
        <position position="115"/>
    </location>
    <ligand>
        <name>K(+)</name>
        <dbReference type="ChEBI" id="CHEBI:29103"/>
    </ligand>
</feature>
<keyword evidence="9 13" id="KW-1133">Transmembrane helix</keyword>
<evidence type="ECO:0000313" key="14">
    <source>
        <dbReference type="EMBL" id="WOO41764.1"/>
    </source>
</evidence>
<feature type="transmembrane region" description="Helical" evidence="13">
    <location>
        <begin position="276"/>
        <end position="296"/>
    </location>
</feature>
<dbReference type="EMBL" id="CP136920">
    <property type="protein sequence ID" value="WOO41764.1"/>
    <property type="molecule type" value="Genomic_DNA"/>
</dbReference>
<evidence type="ECO:0000256" key="7">
    <source>
        <dbReference type="ARBA" id="ARBA00022692"/>
    </source>
</evidence>
<keyword evidence="11 13" id="KW-0472">Membrane</keyword>
<evidence type="ECO:0000256" key="2">
    <source>
        <dbReference type="ARBA" id="ARBA00009137"/>
    </source>
</evidence>
<dbReference type="Proteomes" id="UP001304300">
    <property type="component" value="Chromosome"/>
</dbReference>
<feature type="binding site" evidence="12">
    <location>
        <position position="439"/>
    </location>
    <ligand>
        <name>K(+)</name>
        <dbReference type="ChEBI" id="CHEBI:29103"/>
    </ligand>
</feature>
<dbReference type="KEGG" id="puo:RZN69_01590"/>
<name>A0AAQ3LGM0_9BACT</name>
<reference evidence="14 15" key="1">
    <citation type="submission" date="2023-10" db="EMBL/GenBank/DDBJ databases">
        <title>Rubellicoccus peritrichatus gen. nov., sp. nov., isolated from an algae of coral reef tank.</title>
        <authorList>
            <person name="Luo J."/>
        </authorList>
    </citation>
    <scope>NUCLEOTIDE SEQUENCE [LARGE SCALE GENOMIC DNA]</scope>
    <source>
        <strain evidence="14 15">CR14</strain>
    </source>
</reference>
<feature type="transmembrane region" description="Helical" evidence="13">
    <location>
        <begin position="74"/>
        <end position="96"/>
    </location>
</feature>
<evidence type="ECO:0000256" key="11">
    <source>
        <dbReference type="ARBA" id="ARBA00023136"/>
    </source>
</evidence>
<feature type="transmembrane region" description="Helical" evidence="13">
    <location>
        <begin position="185"/>
        <end position="203"/>
    </location>
</feature>
<dbReference type="RefSeq" id="WP_317834248.1">
    <property type="nucleotide sequence ID" value="NZ_CP136920.1"/>
</dbReference>
<feature type="transmembrane region" description="Helical" evidence="13">
    <location>
        <begin position="399"/>
        <end position="417"/>
    </location>
</feature>
<keyword evidence="8 12" id="KW-0630">Potassium</keyword>
<keyword evidence="3" id="KW-0813">Transport</keyword>
<evidence type="ECO:0000313" key="15">
    <source>
        <dbReference type="Proteomes" id="UP001304300"/>
    </source>
</evidence>
<dbReference type="GO" id="GO:0015379">
    <property type="term" value="F:potassium:chloride symporter activity"/>
    <property type="evidence" value="ECO:0007669"/>
    <property type="project" value="InterPro"/>
</dbReference>
<feature type="transmembrane region" description="Helical" evidence="13">
    <location>
        <begin position="243"/>
        <end position="264"/>
    </location>
</feature>
<keyword evidence="15" id="KW-1185">Reference proteome</keyword>
<keyword evidence="12" id="KW-0479">Metal-binding</keyword>
<dbReference type="GO" id="GO:0005886">
    <property type="term" value="C:plasma membrane"/>
    <property type="evidence" value="ECO:0007669"/>
    <property type="project" value="UniProtKB-SubCell"/>
</dbReference>
<evidence type="ECO:0000256" key="8">
    <source>
        <dbReference type="ARBA" id="ARBA00022958"/>
    </source>
</evidence>
<feature type="binding site" evidence="12">
    <location>
        <position position="116"/>
    </location>
    <ligand>
        <name>K(+)</name>
        <dbReference type="ChEBI" id="CHEBI:29103"/>
    </ligand>
</feature>
<dbReference type="Pfam" id="PF02386">
    <property type="entry name" value="TrkH"/>
    <property type="match status" value="1"/>
</dbReference>
<evidence type="ECO:0000256" key="5">
    <source>
        <dbReference type="ARBA" id="ARBA00022519"/>
    </source>
</evidence>
<feature type="transmembrane region" description="Helical" evidence="13">
    <location>
        <begin position="44"/>
        <end position="62"/>
    </location>
</feature>
<dbReference type="InterPro" id="IPR003445">
    <property type="entry name" value="Cat_transpt"/>
</dbReference>
<keyword evidence="5" id="KW-0997">Cell inner membrane</keyword>
<evidence type="ECO:0000256" key="3">
    <source>
        <dbReference type="ARBA" id="ARBA00022448"/>
    </source>
</evidence>
<feature type="binding site" evidence="12">
    <location>
        <position position="224"/>
    </location>
    <ligand>
        <name>K(+)</name>
        <dbReference type="ChEBI" id="CHEBI:29103"/>
    </ligand>
</feature>
<feature type="transmembrane region" description="Helical" evidence="13">
    <location>
        <begin position="462"/>
        <end position="487"/>
    </location>
</feature>
<evidence type="ECO:0000256" key="1">
    <source>
        <dbReference type="ARBA" id="ARBA00004429"/>
    </source>
</evidence>
<feature type="binding site" evidence="12">
    <location>
        <position position="320"/>
    </location>
    <ligand>
        <name>K(+)</name>
        <dbReference type="ChEBI" id="CHEBI:29103"/>
    </ligand>
</feature>
<keyword evidence="4" id="KW-1003">Cell membrane</keyword>
<feature type="transmembrane region" description="Helical" evidence="13">
    <location>
        <begin position="140"/>
        <end position="165"/>
    </location>
</feature>
<organism evidence="14 15">
    <name type="scientific">Rubellicoccus peritrichatus</name>
    <dbReference type="NCBI Taxonomy" id="3080537"/>
    <lineage>
        <taxon>Bacteria</taxon>
        <taxon>Pseudomonadati</taxon>
        <taxon>Verrucomicrobiota</taxon>
        <taxon>Opitutia</taxon>
        <taxon>Puniceicoccales</taxon>
        <taxon>Cerasicoccaceae</taxon>
        <taxon>Rubellicoccus</taxon>
    </lineage>
</organism>
<feature type="binding site" evidence="12">
    <location>
        <position position="321"/>
    </location>
    <ligand>
        <name>K(+)</name>
        <dbReference type="ChEBI" id="CHEBI:29103"/>
    </ligand>
</feature>
<keyword evidence="10" id="KW-0406">Ion transport</keyword>
<comment type="subcellular location">
    <subcellularLocation>
        <location evidence="1">Cell inner membrane</location>
        <topology evidence="1">Multi-pass membrane protein</topology>
    </subcellularLocation>
</comment>
<keyword evidence="6" id="KW-0633">Potassium transport</keyword>
<dbReference type="PANTHER" id="PTHR32024:SF2">
    <property type="entry name" value="TRK SYSTEM POTASSIUM UPTAKE PROTEIN TRKG-RELATED"/>
    <property type="match status" value="1"/>
</dbReference>
<evidence type="ECO:0000256" key="9">
    <source>
        <dbReference type="ARBA" id="ARBA00022989"/>
    </source>
</evidence>
<sequence length="491" mass="53966">MNYRIIFKLLSVIMSTLAIAFLVSAEVGQIFFPSELETQIQEEWWLSIGIAGLLAVLFRVFGRNASPKIFRKEGLATIGLGWIVASLVGALPYVLILRDCTVGDAIFESTSGLTTTGASVFTNLESFPHSLMFWRCLSQWIGGLGVVVFFVAILSFLGAGAKILYSNEASAHSTDIESGRIQKGVIHIGILYLALSAICALVFRACGMDWFDAICHMFTTISTGGFSTYSGSIAAFQNPLIEWMIILFMIIGGTTFFYIIGIISKQRLKACSNTEVNIYFAMLIITTLVLTVILYWRMNLYDLDDAFRTSAFQVVSIMTTTGYMTADYDAWLPVTHTLLLGLMIIGGCSGSTSGGLKVVRVAIGVKVCLHQIEHAFRSRVVRPMMFNGRVIDVEDRNNVVNYLLLMGFIGVCSLPIISLAEVGLSFEGAIAAMFACLFNIGPGFHEVGPTLNFGFMAPFTKIFLSLLMIMGRLELYAVLVLFAPSLWKRFS</sequence>
<dbReference type="PANTHER" id="PTHR32024">
    <property type="entry name" value="TRK SYSTEM POTASSIUM UPTAKE PROTEIN TRKG-RELATED"/>
    <property type="match status" value="1"/>
</dbReference>
<evidence type="ECO:0000256" key="4">
    <source>
        <dbReference type="ARBA" id="ARBA00022475"/>
    </source>
</evidence>
<evidence type="ECO:0000256" key="6">
    <source>
        <dbReference type="ARBA" id="ARBA00022538"/>
    </source>
</evidence>
<dbReference type="InterPro" id="IPR004772">
    <property type="entry name" value="TrkH"/>
</dbReference>
<proteinExistence type="inferred from homology"/>
<comment type="similarity">
    <text evidence="2">Belongs to the TrkH potassium transport family.</text>
</comment>
<keyword evidence="7 13" id="KW-0812">Transmembrane</keyword>
<evidence type="ECO:0000256" key="12">
    <source>
        <dbReference type="PIRSR" id="PIRSR006247-1"/>
    </source>
</evidence>
<dbReference type="AlphaFoldDB" id="A0AAQ3LGM0"/>
<accession>A0AAQ3LGM0</accession>
<protein>
    <submittedName>
        <fullName evidence="14">TrkH family potassium uptake protein</fullName>
    </submittedName>
</protein>
<gene>
    <name evidence="14" type="ORF">RZN69_01590</name>
</gene>
<feature type="transmembrane region" description="Helical" evidence="13">
    <location>
        <begin position="424"/>
        <end position="442"/>
    </location>
</feature>
<dbReference type="GO" id="GO:0046872">
    <property type="term" value="F:metal ion binding"/>
    <property type="evidence" value="ECO:0007669"/>
    <property type="project" value="UniProtKB-KW"/>
</dbReference>